<reference evidence="1" key="1">
    <citation type="journal article" date="2015" name="Nature">
        <title>Complex archaea that bridge the gap between prokaryotes and eukaryotes.</title>
        <authorList>
            <person name="Spang A."/>
            <person name="Saw J.H."/>
            <person name="Jorgensen S.L."/>
            <person name="Zaremba-Niedzwiedzka K."/>
            <person name="Martijn J."/>
            <person name="Lind A.E."/>
            <person name="van Eijk R."/>
            <person name="Schleper C."/>
            <person name="Guy L."/>
            <person name="Ettema T.J."/>
        </authorList>
    </citation>
    <scope>NUCLEOTIDE SEQUENCE</scope>
</reference>
<proteinExistence type="predicted"/>
<sequence length="75" mass="8575">MEYKYKTGDKVRIKAGVDLERICIVNRAGEVMSKEYIIADDTPGGEIWYDTELDGTPTYTLDDGWRVPEAFLELI</sequence>
<name>A0A0F9BQL8_9ZZZZ</name>
<gene>
    <name evidence="1" type="ORF">LCGC14_2699050</name>
</gene>
<accession>A0A0F9BQL8</accession>
<protein>
    <submittedName>
        <fullName evidence="1">Uncharacterized protein</fullName>
    </submittedName>
</protein>
<dbReference type="AlphaFoldDB" id="A0A0F9BQL8"/>
<comment type="caution">
    <text evidence="1">The sequence shown here is derived from an EMBL/GenBank/DDBJ whole genome shotgun (WGS) entry which is preliminary data.</text>
</comment>
<dbReference type="EMBL" id="LAZR01048042">
    <property type="protein sequence ID" value="KKK92824.1"/>
    <property type="molecule type" value="Genomic_DNA"/>
</dbReference>
<evidence type="ECO:0000313" key="1">
    <source>
        <dbReference type="EMBL" id="KKK92824.1"/>
    </source>
</evidence>
<organism evidence="1">
    <name type="scientific">marine sediment metagenome</name>
    <dbReference type="NCBI Taxonomy" id="412755"/>
    <lineage>
        <taxon>unclassified sequences</taxon>
        <taxon>metagenomes</taxon>
        <taxon>ecological metagenomes</taxon>
    </lineage>
</organism>